<proteinExistence type="predicted"/>
<gene>
    <name evidence="3" type="ORF">DCAF_LOCUS23778</name>
</gene>
<reference evidence="3 4" key="1">
    <citation type="submission" date="2024-01" db="EMBL/GenBank/DDBJ databases">
        <authorList>
            <person name="Waweru B."/>
        </authorList>
    </citation>
    <scope>NUCLEOTIDE SEQUENCE [LARGE SCALE GENOMIC DNA]</scope>
</reference>
<keyword evidence="2" id="KW-0342">GTP-binding</keyword>
<protein>
    <recommendedName>
        <fullName evidence="5">DUF982 domain-containing protein</fullName>
    </recommendedName>
</protein>
<name>A0AAV1SL91_9ROSI</name>
<evidence type="ECO:0008006" key="5">
    <source>
        <dbReference type="Google" id="ProtNLM"/>
    </source>
</evidence>
<evidence type="ECO:0000313" key="3">
    <source>
        <dbReference type="EMBL" id="CAK7351287.1"/>
    </source>
</evidence>
<evidence type="ECO:0000256" key="1">
    <source>
        <dbReference type="ARBA" id="ARBA00022741"/>
    </source>
</evidence>
<keyword evidence="1" id="KW-0547">Nucleotide-binding</keyword>
<dbReference type="GO" id="GO:0005525">
    <property type="term" value="F:GTP binding"/>
    <property type="evidence" value="ECO:0007669"/>
    <property type="project" value="UniProtKB-KW"/>
</dbReference>
<evidence type="ECO:0000256" key="2">
    <source>
        <dbReference type="ARBA" id="ARBA00023134"/>
    </source>
</evidence>
<dbReference type="SUPFAM" id="SSF50465">
    <property type="entry name" value="EF-Tu/eEF-1alpha/eIF2-gamma C-terminal domain"/>
    <property type="match status" value="1"/>
</dbReference>
<sequence length="58" mass="6775">MVEVHVFSWNRIFFNGFFLVLDSHTLRQACKTLAKWPMGSLRQAARAEERILSCIDYA</sequence>
<keyword evidence="4" id="KW-1185">Reference proteome</keyword>
<dbReference type="AlphaFoldDB" id="A0AAV1SL91"/>
<organism evidence="3 4">
    <name type="scientific">Dovyalis caffra</name>
    <dbReference type="NCBI Taxonomy" id="77055"/>
    <lineage>
        <taxon>Eukaryota</taxon>
        <taxon>Viridiplantae</taxon>
        <taxon>Streptophyta</taxon>
        <taxon>Embryophyta</taxon>
        <taxon>Tracheophyta</taxon>
        <taxon>Spermatophyta</taxon>
        <taxon>Magnoliopsida</taxon>
        <taxon>eudicotyledons</taxon>
        <taxon>Gunneridae</taxon>
        <taxon>Pentapetalae</taxon>
        <taxon>rosids</taxon>
        <taxon>fabids</taxon>
        <taxon>Malpighiales</taxon>
        <taxon>Salicaceae</taxon>
        <taxon>Flacourtieae</taxon>
        <taxon>Dovyalis</taxon>
    </lineage>
</organism>
<dbReference type="InterPro" id="IPR009001">
    <property type="entry name" value="Transl_elong_EF1A/Init_IF2_C"/>
</dbReference>
<dbReference type="EMBL" id="CAWUPB010001184">
    <property type="protein sequence ID" value="CAK7351287.1"/>
    <property type="molecule type" value="Genomic_DNA"/>
</dbReference>
<evidence type="ECO:0000313" key="4">
    <source>
        <dbReference type="Proteomes" id="UP001314170"/>
    </source>
</evidence>
<comment type="caution">
    <text evidence="3">The sequence shown here is derived from an EMBL/GenBank/DDBJ whole genome shotgun (WGS) entry which is preliminary data.</text>
</comment>
<accession>A0AAV1SL91</accession>
<dbReference type="Proteomes" id="UP001314170">
    <property type="component" value="Unassembled WGS sequence"/>
</dbReference>